<protein>
    <recommendedName>
        <fullName evidence="2">AAA+ ATPase domain-containing protein</fullName>
    </recommendedName>
</protein>
<evidence type="ECO:0000313" key="3">
    <source>
        <dbReference type="EMBL" id="GAA4256324.1"/>
    </source>
</evidence>
<sequence length="762" mass="79755">MTGMRRPGLVLVAVEALVVLVLLPVTVNVATGGSAPPGLSGLRPFAWYAVAALALVAVGVPAWRYLGDGRGLGGVGYSRYHRETQRERVLQRLRARVDGELARALADVPWIPPRLAVRPDAVRPSPDLLPAAAAEGPPGDVREAFERSDRSLLVLGGPGAGKSTLLLDLARRLLDGDAVPVLLGLGGWRDVPGRAGPATFTRWCVAEMARHNGIPRPLAAQWLQDDEVVLLFDGLDEMPQRLREGFLAILAAVQRERGPLAMAVTCRTAEYERLRPGLDAQGAVEIEPLVRSDVDALLERADDLGGLSEAWRADARLRELVDSPLLLALLAAQARAGRVGASGGGRSLLLERYLTVALSGRAYPPGRPAPPARLRRWLGTVAAADRPWGGYSWPEALGRDVAQPFAGALLPALVIGVGAGLFGAGLGMTPLPWLAGVAALAAVLGGAGVWAARRELMWDRSPLRRVPLIGATGGLVAGAAAGALAAAVLAVLRAAAPPGWVGMTVAAGVVAIGLTTLLYRAMVAEQQDHPERTARTDTVHQHAAAGAVTERYRLRQQAFSTGEGRAAMYSMYGAMAVAMLIITVGAGAAAPLVLAPGLPSAVAAGLLLGAAVAGGRRLAGLGREHPALRAALVLRPRAVIAALVLAYALLCADIFSSFRVSHWLATVAGGTGVIGALEVFLGFVGAQAIGFWLVGWSALTDSLAAATARLVLAAAQRLPWRIGRFLAYASGTGVMRRDGDRFAFRHEQLAEHCRQHPEGAQT</sequence>
<keyword evidence="1" id="KW-1133">Transmembrane helix</keyword>
<evidence type="ECO:0000256" key="1">
    <source>
        <dbReference type="SAM" id="Phobius"/>
    </source>
</evidence>
<keyword evidence="4" id="KW-1185">Reference proteome</keyword>
<dbReference type="Pfam" id="PF05729">
    <property type="entry name" value="NACHT"/>
    <property type="match status" value="1"/>
</dbReference>
<dbReference type="Gene3D" id="3.40.50.300">
    <property type="entry name" value="P-loop containing nucleotide triphosphate hydrolases"/>
    <property type="match status" value="1"/>
</dbReference>
<gene>
    <name evidence="3" type="ORF">GCM10022255_068720</name>
</gene>
<dbReference type="InterPro" id="IPR007111">
    <property type="entry name" value="NACHT_NTPase"/>
</dbReference>
<keyword evidence="1" id="KW-0812">Transmembrane</keyword>
<reference evidence="4" key="1">
    <citation type="journal article" date="2019" name="Int. J. Syst. Evol. Microbiol.">
        <title>The Global Catalogue of Microorganisms (GCM) 10K type strain sequencing project: providing services to taxonomists for standard genome sequencing and annotation.</title>
        <authorList>
            <consortium name="The Broad Institute Genomics Platform"/>
            <consortium name="The Broad Institute Genome Sequencing Center for Infectious Disease"/>
            <person name="Wu L."/>
            <person name="Ma J."/>
        </authorList>
    </citation>
    <scope>NUCLEOTIDE SEQUENCE [LARGE SCALE GENOMIC DNA]</scope>
    <source>
        <strain evidence="4">JCM 17441</strain>
    </source>
</reference>
<feature type="transmembrane region" description="Helical" evidence="1">
    <location>
        <begin position="433"/>
        <end position="452"/>
    </location>
</feature>
<feature type="domain" description="AAA+ ATPase" evidence="2">
    <location>
        <begin position="148"/>
        <end position="275"/>
    </location>
</feature>
<feature type="transmembrane region" description="Helical" evidence="1">
    <location>
        <begin position="405"/>
        <end position="427"/>
    </location>
</feature>
<organism evidence="3 4">
    <name type="scientific">Dactylosporangium darangshiense</name>
    <dbReference type="NCBI Taxonomy" id="579108"/>
    <lineage>
        <taxon>Bacteria</taxon>
        <taxon>Bacillati</taxon>
        <taxon>Actinomycetota</taxon>
        <taxon>Actinomycetes</taxon>
        <taxon>Micromonosporales</taxon>
        <taxon>Micromonosporaceae</taxon>
        <taxon>Dactylosporangium</taxon>
    </lineage>
</organism>
<name>A0ABP8DHU7_9ACTN</name>
<dbReference type="InterPro" id="IPR027417">
    <property type="entry name" value="P-loop_NTPase"/>
</dbReference>
<feature type="transmembrane region" description="Helical" evidence="1">
    <location>
        <begin position="600"/>
        <end position="619"/>
    </location>
</feature>
<evidence type="ECO:0000259" key="2">
    <source>
        <dbReference type="SMART" id="SM00382"/>
    </source>
</evidence>
<dbReference type="Proteomes" id="UP001500620">
    <property type="component" value="Unassembled WGS sequence"/>
</dbReference>
<accession>A0ABP8DHU7</accession>
<feature type="transmembrane region" description="Helical" evidence="1">
    <location>
        <begin position="473"/>
        <end position="494"/>
    </location>
</feature>
<feature type="transmembrane region" description="Helical" evidence="1">
    <location>
        <begin position="672"/>
        <end position="694"/>
    </location>
</feature>
<evidence type="ECO:0000313" key="4">
    <source>
        <dbReference type="Proteomes" id="UP001500620"/>
    </source>
</evidence>
<feature type="transmembrane region" description="Helical" evidence="1">
    <location>
        <begin position="500"/>
        <end position="519"/>
    </location>
</feature>
<dbReference type="EMBL" id="BAABAT010000023">
    <property type="protein sequence ID" value="GAA4256324.1"/>
    <property type="molecule type" value="Genomic_DNA"/>
</dbReference>
<keyword evidence="1" id="KW-0472">Membrane</keyword>
<feature type="transmembrane region" description="Helical" evidence="1">
    <location>
        <begin position="45"/>
        <end position="63"/>
    </location>
</feature>
<feature type="transmembrane region" description="Helical" evidence="1">
    <location>
        <begin position="572"/>
        <end position="594"/>
    </location>
</feature>
<comment type="caution">
    <text evidence="3">The sequence shown here is derived from an EMBL/GenBank/DDBJ whole genome shotgun (WGS) entry which is preliminary data.</text>
</comment>
<dbReference type="InterPro" id="IPR003593">
    <property type="entry name" value="AAA+_ATPase"/>
</dbReference>
<dbReference type="SUPFAM" id="SSF52540">
    <property type="entry name" value="P-loop containing nucleoside triphosphate hydrolases"/>
    <property type="match status" value="1"/>
</dbReference>
<dbReference type="SMART" id="SM00382">
    <property type="entry name" value="AAA"/>
    <property type="match status" value="1"/>
</dbReference>
<feature type="transmembrane region" description="Helical" evidence="1">
    <location>
        <begin position="639"/>
        <end position="660"/>
    </location>
</feature>
<proteinExistence type="predicted"/>